<dbReference type="GO" id="GO:0046872">
    <property type="term" value="F:metal ion binding"/>
    <property type="evidence" value="ECO:0007669"/>
    <property type="project" value="UniProtKB-KW"/>
</dbReference>
<feature type="domain" description="Creatinase N-terminal" evidence="5">
    <location>
        <begin position="17"/>
        <end position="144"/>
    </location>
</feature>
<proteinExistence type="inferred from homology"/>
<dbReference type="Pfam" id="PF00557">
    <property type="entry name" value="Peptidase_M24"/>
    <property type="match status" value="1"/>
</dbReference>
<dbReference type="InterPro" id="IPR000994">
    <property type="entry name" value="Pept_M24"/>
</dbReference>
<dbReference type="InterPro" id="IPR000587">
    <property type="entry name" value="Creatinase_N"/>
</dbReference>
<dbReference type="RefSeq" id="WP_092863085.1">
    <property type="nucleotide sequence ID" value="NZ_FPCH01000001.1"/>
</dbReference>
<dbReference type="PANTHER" id="PTHR43763">
    <property type="entry name" value="XAA-PRO AMINOPEPTIDASE 1"/>
    <property type="match status" value="1"/>
</dbReference>
<evidence type="ECO:0000313" key="7">
    <source>
        <dbReference type="EMBL" id="SFV25908.1"/>
    </source>
</evidence>
<dbReference type="InterPro" id="IPR029149">
    <property type="entry name" value="Creatin/AminoP/Spt16_N"/>
</dbReference>
<dbReference type="EMBL" id="FPCH01000001">
    <property type="protein sequence ID" value="SFV25908.1"/>
    <property type="molecule type" value="Genomic_DNA"/>
</dbReference>
<dbReference type="Gene3D" id="3.90.230.10">
    <property type="entry name" value="Creatinase/methionine aminopeptidase superfamily"/>
    <property type="match status" value="1"/>
</dbReference>
<keyword evidence="7" id="KW-0031">Aminopeptidase</keyword>
<dbReference type="Pfam" id="PF16188">
    <property type="entry name" value="Peptidase_M24_C"/>
    <property type="match status" value="1"/>
</dbReference>
<keyword evidence="2" id="KW-0479">Metal-binding</keyword>
<dbReference type="OrthoDB" id="9806388at2"/>
<gene>
    <name evidence="7" type="ORF">SAMN04488557_0240</name>
</gene>
<feature type="domain" description="Peptidase M24" evidence="4">
    <location>
        <begin position="322"/>
        <end position="532"/>
    </location>
</feature>
<comment type="similarity">
    <text evidence="1">Belongs to the peptidase M24B family.</text>
</comment>
<dbReference type="PANTHER" id="PTHR43763:SF6">
    <property type="entry name" value="XAA-PRO AMINOPEPTIDASE 1"/>
    <property type="match status" value="1"/>
</dbReference>
<evidence type="ECO:0000259" key="4">
    <source>
        <dbReference type="Pfam" id="PF00557"/>
    </source>
</evidence>
<dbReference type="STRING" id="51670.SAMN04488557_0240"/>
<dbReference type="Proteomes" id="UP000199423">
    <property type="component" value="Unassembled WGS sequence"/>
</dbReference>
<dbReference type="FunFam" id="3.90.230.10:FF:000009">
    <property type="entry name" value="xaa-Pro aminopeptidase 2"/>
    <property type="match status" value="1"/>
</dbReference>
<dbReference type="SUPFAM" id="SSF55920">
    <property type="entry name" value="Creatinase/aminopeptidase"/>
    <property type="match status" value="1"/>
</dbReference>
<dbReference type="SUPFAM" id="SSF53092">
    <property type="entry name" value="Creatinase/prolidase N-terminal domain"/>
    <property type="match status" value="2"/>
</dbReference>
<protein>
    <submittedName>
        <fullName evidence="7">Xaa-Pro aminopeptidase</fullName>
    </submittedName>
</protein>
<dbReference type="Gene3D" id="3.40.350.10">
    <property type="entry name" value="Creatinase/prolidase N-terminal domain"/>
    <property type="match status" value="2"/>
</dbReference>
<organism evidence="7 8">
    <name type="scientific">Hyphomicrobium facile</name>
    <dbReference type="NCBI Taxonomy" id="51670"/>
    <lineage>
        <taxon>Bacteria</taxon>
        <taxon>Pseudomonadati</taxon>
        <taxon>Pseudomonadota</taxon>
        <taxon>Alphaproteobacteria</taxon>
        <taxon>Hyphomicrobiales</taxon>
        <taxon>Hyphomicrobiaceae</taxon>
        <taxon>Hyphomicrobium</taxon>
    </lineage>
</organism>
<reference evidence="8" key="1">
    <citation type="submission" date="2016-10" db="EMBL/GenBank/DDBJ databases">
        <authorList>
            <person name="Varghese N."/>
            <person name="Submissions S."/>
        </authorList>
    </citation>
    <scope>NUCLEOTIDE SEQUENCE [LARGE SCALE GENOMIC DNA]</scope>
    <source>
        <strain evidence="8">DSM 1565</strain>
    </source>
</reference>
<feature type="domain" description="Peptidase M24 C-terminal" evidence="6">
    <location>
        <begin position="543"/>
        <end position="603"/>
    </location>
</feature>
<name>A0A1I7MU32_9HYPH</name>
<evidence type="ECO:0000256" key="2">
    <source>
        <dbReference type="ARBA" id="ARBA00022723"/>
    </source>
</evidence>
<dbReference type="InterPro" id="IPR033740">
    <property type="entry name" value="Pept_M24B"/>
</dbReference>
<dbReference type="InterPro" id="IPR032416">
    <property type="entry name" value="Peptidase_M24_C"/>
</dbReference>
<keyword evidence="7" id="KW-0645">Protease</keyword>
<dbReference type="InterPro" id="IPR036005">
    <property type="entry name" value="Creatinase/aminopeptidase-like"/>
</dbReference>
<accession>A0A1I7MU32</accession>
<keyword evidence="3" id="KW-0378">Hydrolase</keyword>
<keyword evidence="8" id="KW-1185">Reference proteome</keyword>
<evidence type="ECO:0000256" key="3">
    <source>
        <dbReference type="ARBA" id="ARBA00022801"/>
    </source>
</evidence>
<evidence type="ECO:0000259" key="6">
    <source>
        <dbReference type="Pfam" id="PF16188"/>
    </source>
</evidence>
<dbReference type="Pfam" id="PF16189">
    <property type="entry name" value="Creatinase_N_2"/>
    <property type="match status" value="1"/>
</dbReference>
<dbReference type="Pfam" id="PF01321">
    <property type="entry name" value="Creatinase_N"/>
    <property type="match status" value="1"/>
</dbReference>
<sequence>MLQTFQSQSEPERVAERVKALRAWMAQAKIDAVLVPRADKHQGEYVPASAERLKWLTGFSGSAGIAVVTKRSAVLMVDGRYTVQAGTETDTKIFEVSLLPRNKLSEWLIGHLGKSQVIGFDPWNHTAGEIERLQKALAPKGVKLKALAKNPIDVIWGKARPTPPQNPVIAQPIAFAGRTPADKIAELQTRLKDEGQSAVILTLPDSICWLFNIRGSDVAHNPVVLAFAIVPASGKAELFIETDRFDPEARAAVTPVAKLLSPATLAARLKELKAKGKRVRLDTETAAYWFEAQLGTKLISRGQDPCIVPKAIKTDAEVIGARAAHVRDGHAVVRFLAWLDDWAADGTLDEITAVQKLEEFRRDTNMLRDVSFPTISGSGPNGAIVHYRVTEDTNRRMRPGELFLIDSGGQYPDGTTDITRTIAIGEPSEDMKRHFTAVLKGHIAVATAMFPKGTRGIDLDPFARRALWQIGADFDHGTGHGIGSYLSVHEGPQSISRAGMAPLHAGMLISNEPGYYKVGEYGIRIENVVLVTLPEPVEDGDREMMAFETLTLAPIDRRLIDPKMLDTSERDWLNAYHKHVFETLAPGLDPSARNWLKQATQPV</sequence>
<evidence type="ECO:0000259" key="5">
    <source>
        <dbReference type="Pfam" id="PF01321"/>
    </source>
</evidence>
<evidence type="ECO:0000256" key="1">
    <source>
        <dbReference type="ARBA" id="ARBA00008766"/>
    </source>
</evidence>
<evidence type="ECO:0000313" key="8">
    <source>
        <dbReference type="Proteomes" id="UP000199423"/>
    </source>
</evidence>
<dbReference type="GO" id="GO:0005737">
    <property type="term" value="C:cytoplasm"/>
    <property type="evidence" value="ECO:0007669"/>
    <property type="project" value="UniProtKB-ARBA"/>
</dbReference>
<dbReference type="CDD" id="cd01085">
    <property type="entry name" value="APP"/>
    <property type="match status" value="1"/>
</dbReference>
<dbReference type="AlphaFoldDB" id="A0A1I7MU32"/>
<dbReference type="InterPro" id="IPR050422">
    <property type="entry name" value="X-Pro_aminopeptidase_P"/>
</dbReference>
<dbReference type="GO" id="GO:0070006">
    <property type="term" value="F:metalloaminopeptidase activity"/>
    <property type="evidence" value="ECO:0007669"/>
    <property type="project" value="InterPro"/>
</dbReference>